<dbReference type="Proteomes" id="UP001500021">
    <property type="component" value="Unassembled WGS sequence"/>
</dbReference>
<organism evidence="1 2">
    <name type="scientific">Colwellia asteriadis</name>
    <dbReference type="NCBI Taxonomy" id="517723"/>
    <lineage>
        <taxon>Bacteria</taxon>
        <taxon>Pseudomonadati</taxon>
        <taxon>Pseudomonadota</taxon>
        <taxon>Gammaproteobacteria</taxon>
        <taxon>Alteromonadales</taxon>
        <taxon>Colwelliaceae</taxon>
        <taxon>Colwellia</taxon>
    </lineage>
</organism>
<sequence length="128" mass="14035">MSKLINMTTRTENKVTRTVFKKLVSKFALAVGVLGITFSAWAISLDQAKQQGLVGEMSNGYLGVVVSNDDVEALVANVNKKRKGIYIKLARKNNITVQQVTALAGEKAITKTQPGHYIQMPNGDWVKK</sequence>
<dbReference type="Pfam" id="PF07027">
    <property type="entry name" value="DUF1318"/>
    <property type="match status" value="1"/>
</dbReference>
<evidence type="ECO:0000313" key="2">
    <source>
        <dbReference type="Proteomes" id="UP001500021"/>
    </source>
</evidence>
<name>A0ABN1L4L4_9GAMM</name>
<keyword evidence="2" id="KW-1185">Reference proteome</keyword>
<dbReference type="InterPro" id="IPR008309">
    <property type="entry name" value="YdbL"/>
</dbReference>
<dbReference type="EMBL" id="BAAAFA010000002">
    <property type="protein sequence ID" value="GAA0813730.1"/>
    <property type="molecule type" value="Genomic_DNA"/>
</dbReference>
<comment type="caution">
    <text evidence="1">The sequence shown here is derived from an EMBL/GenBank/DDBJ whole genome shotgun (WGS) entry which is preliminary data.</text>
</comment>
<reference evidence="1 2" key="1">
    <citation type="journal article" date="2019" name="Int. J. Syst. Evol. Microbiol.">
        <title>The Global Catalogue of Microorganisms (GCM) 10K type strain sequencing project: providing services to taxonomists for standard genome sequencing and annotation.</title>
        <authorList>
            <consortium name="The Broad Institute Genomics Platform"/>
            <consortium name="The Broad Institute Genome Sequencing Center for Infectious Disease"/>
            <person name="Wu L."/>
            <person name="Ma J."/>
        </authorList>
    </citation>
    <scope>NUCLEOTIDE SEQUENCE [LARGE SCALE GENOMIC DNA]</scope>
    <source>
        <strain evidence="1 2">JCM 15608</strain>
    </source>
</reference>
<proteinExistence type="predicted"/>
<dbReference type="PIRSF" id="PIRSF025560">
    <property type="entry name" value="UCP025560"/>
    <property type="match status" value="1"/>
</dbReference>
<evidence type="ECO:0000313" key="1">
    <source>
        <dbReference type="EMBL" id="GAA0813730.1"/>
    </source>
</evidence>
<gene>
    <name evidence="1" type="ORF">GCM10009111_09590</name>
</gene>
<dbReference type="RefSeq" id="WP_343815606.1">
    <property type="nucleotide sequence ID" value="NZ_BAAAFA010000002.1"/>
</dbReference>
<accession>A0ABN1L4L4</accession>
<protein>
    <submittedName>
        <fullName evidence="1">YdbL family protein</fullName>
    </submittedName>
</protein>